<evidence type="ECO:0000313" key="3">
    <source>
        <dbReference type="EMBL" id="CAE0695355.1"/>
    </source>
</evidence>
<dbReference type="PROSITE" id="PS51257">
    <property type="entry name" value="PROKAR_LIPOPROTEIN"/>
    <property type="match status" value="1"/>
</dbReference>
<dbReference type="EMBL" id="HBIW01012574">
    <property type="protein sequence ID" value="CAE0695355.1"/>
    <property type="molecule type" value="Transcribed_RNA"/>
</dbReference>
<feature type="domain" description="Cytochrome b5 heme-binding" evidence="2">
    <location>
        <begin position="48"/>
        <end position="139"/>
    </location>
</feature>
<keyword evidence="1" id="KW-0732">Signal</keyword>
<evidence type="ECO:0000259" key="2">
    <source>
        <dbReference type="PROSITE" id="PS50255"/>
    </source>
</evidence>
<proteinExistence type="predicted"/>
<dbReference type="InterPro" id="IPR001199">
    <property type="entry name" value="Cyt_B5-like_heme/steroid-bd"/>
</dbReference>
<reference evidence="3" key="1">
    <citation type="submission" date="2021-01" db="EMBL/GenBank/DDBJ databases">
        <authorList>
            <person name="Corre E."/>
            <person name="Pelletier E."/>
            <person name="Niang G."/>
            <person name="Scheremetjew M."/>
            <person name="Finn R."/>
            <person name="Kale V."/>
            <person name="Holt S."/>
            <person name="Cochrane G."/>
            <person name="Meng A."/>
            <person name="Brown T."/>
            <person name="Cohen L."/>
        </authorList>
    </citation>
    <scope>NUCLEOTIDE SEQUENCE</scope>
    <source>
        <strain evidence="3">CCMP1756</strain>
    </source>
</reference>
<sequence>MASYRLWLAFSIGAACAYYAPPTRRRVALRNTALNYADTDVAVDSSADRARALDSLRKKGDKAAVKALQADDVADIVVIIDGLDVDVTEYAREHPGGAAVLRKFHGKDASKAFHAAKHSKAALDRMKALQPEAKAKPVSRASKLFTHEDRSQVHKVLGLWCLGHYVVRIHRGIWSADPTGGLTALSAVPWLLPHALLSLSSIKFHVPRERIAKKPMIWQEFRMHNIIFALRSFVCAALAAASLHASTITRQRAAVGAACTVFASLVAADVATIKLREDASETTTETMPYWAGASPSTIRRFKGFYAYCQWMATLGCLANGNPLWPLCIALPIQLASLLMTLVRKGLLTARGYHLLYTASLCVPFVVGECFGVESKRRWRTKE</sequence>
<feature type="signal peptide" evidence="1">
    <location>
        <begin position="1"/>
        <end position="17"/>
    </location>
</feature>
<dbReference type="SMART" id="SM01117">
    <property type="entry name" value="Cyt-b5"/>
    <property type="match status" value="1"/>
</dbReference>
<feature type="chain" id="PRO_5031152920" description="Cytochrome b5 heme-binding domain-containing protein" evidence="1">
    <location>
        <begin position="18"/>
        <end position="382"/>
    </location>
</feature>
<protein>
    <recommendedName>
        <fullName evidence="2">Cytochrome b5 heme-binding domain-containing protein</fullName>
    </recommendedName>
</protein>
<gene>
    <name evidence="3" type="ORF">PCAL00307_LOCUS10791</name>
</gene>
<evidence type="ECO:0000256" key="1">
    <source>
        <dbReference type="SAM" id="SignalP"/>
    </source>
</evidence>
<dbReference type="Gene3D" id="3.10.120.10">
    <property type="entry name" value="Cytochrome b5-like heme/steroid binding domain"/>
    <property type="match status" value="1"/>
</dbReference>
<dbReference type="InterPro" id="IPR036400">
    <property type="entry name" value="Cyt_B5-like_heme/steroid_sf"/>
</dbReference>
<accession>A0A7S3ZVJ0</accession>
<dbReference type="PROSITE" id="PS50255">
    <property type="entry name" value="CYTOCHROME_B5_2"/>
    <property type="match status" value="1"/>
</dbReference>
<organism evidence="3">
    <name type="scientific">Pelagomonas calceolata</name>
    <dbReference type="NCBI Taxonomy" id="35677"/>
    <lineage>
        <taxon>Eukaryota</taxon>
        <taxon>Sar</taxon>
        <taxon>Stramenopiles</taxon>
        <taxon>Ochrophyta</taxon>
        <taxon>Pelagophyceae</taxon>
        <taxon>Pelagomonadales</taxon>
        <taxon>Pelagomonadaceae</taxon>
        <taxon>Pelagomonas</taxon>
    </lineage>
</organism>
<name>A0A7S3ZVJ0_9STRA</name>
<dbReference type="SUPFAM" id="SSF55856">
    <property type="entry name" value="Cytochrome b5-like heme/steroid binding domain"/>
    <property type="match status" value="1"/>
</dbReference>
<dbReference type="AlphaFoldDB" id="A0A7S3ZVJ0"/>
<dbReference type="Pfam" id="PF00173">
    <property type="entry name" value="Cyt-b5"/>
    <property type="match status" value="1"/>
</dbReference>